<gene>
    <name evidence="1" type="ORF">HA72_1478</name>
</gene>
<protein>
    <submittedName>
        <fullName evidence="1">Uncharacterized protein</fullName>
    </submittedName>
</protein>
<evidence type="ECO:0000313" key="2">
    <source>
        <dbReference type="Proteomes" id="UP000029084"/>
    </source>
</evidence>
<sequence>MGLKPELAYFPPISFSDKRKKPLREKVYSLSSEILIEKVGNLELEVEAIVEIDGNEYKVVNVPSADEYRGFPPSWEFVKSNMLTWRPYFKGKMVDFNGQQIPAVGQYLLNMDEEMYKFLMDIYVMFKVNKPSIETNISVVISKQIDDIERQLGRPLSEQERTRLYVRFATEAAIFRDLGLIN</sequence>
<dbReference type="AlphaFoldDB" id="A0A088E5B9"/>
<reference evidence="1 2" key="1">
    <citation type="journal article" date="2014" name="J. Bacteriol.">
        <title>Role of an Archaeal PitA Transporter in the Copper and Arsenic Resistance of Metallosphaera sedula, an Extreme Thermoacidophile.</title>
        <authorList>
            <person name="McCarthy S."/>
            <person name="Ai C."/>
            <person name="Wheaton G."/>
            <person name="Tevatia R."/>
            <person name="Eckrich V."/>
            <person name="Kelly R."/>
            <person name="Blum P."/>
        </authorList>
    </citation>
    <scope>NUCLEOTIDE SEQUENCE [LARGE SCALE GENOMIC DNA]</scope>
    <source>
        <strain evidence="1 2">CuR1</strain>
    </source>
</reference>
<organism evidence="1 2">
    <name type="scientific">Metallosphaera sedula</name>
    <dbReference type="NCBI Taxonomy" id="43687"/>
    <lineage>
        <taxon>Archaea</taxon>
        <taxon>Thermoproteota</taxon>
        <taxon>Thermoprotei</taxon>
        <taxon>Sulfolobales</taxon>
        <taxon>Sulfolobaceae</taxon>
        <taxon>Metallosphaera</taxon>
    </lineage>
</organism>
<proteinExistence type="predicted"/>
<evidence type="ECO:0000313" key="1">
    <source>
        <dbReference type="EMBL" id="AIM27619.1"/>
    </source>
</evidence>
<dbReference type="EMBL" id="CP008822">
    <property type="protein sequence ID" value="AIM27619.1"/>
    <property type="molecule type" value="Genomic_DNA"/>
</dbReference>
<name>A0A088E5B9_9CREN</name>
<dbReference type="OMA" id="WRPYFKG"/>
<dbReference type="Proteomes" id="UP000029084">
    <property type="component" value="Chromosome"/>
</dbReference>
<accession>A0A088E5B9</accession>